<proteinExistence type="predicted"/>
<dbReference type="RefSeq" id="WP_271472256.1">
    <property type="nucleotide sequence ID" value="NZ_JANEWF010000043.1"/>
</dbReference>
<evidence type="ECO:0000313" key="3">
    <source>
        <dbReference type="Proteomes" id="UP001211689"/>
    </source>
</evidence>
<dbReference type="InterPro" id="IPR010546">
    <property type="entry name" value="DUF1120"/>
</dbReference>
<keyword evidence="1" id="KW-0732">Signal</keyword>
<sequence length="210" mass="22020">MKKDPAILVFALLISHYSSAAESLDLRMSGSVKPGACTLTMTSDGVFDFGSISADELRKSNYRNLQSMRNTLSVTCSSSTLVAITALDNRSGTASSNIVGDEYLFGLGRDASGNAIGGYYIAASNHLINGQKGFPTSSPDGGDNWTSDSFLRPAPNVLHSWTTVPGSSPEATSAVMIELIAAPIIAPSDSLDTSQEITLDGSATIELVYL</sequence>
<evidence type="ECO:0000256" key="1">
    <source>
        <dbReference type="SAM" id="SignalP"/>
    </source>
</evidence>
<keyword evidence="3" id="KW-1185">Reference proteome</keyword>
<feature type="signal peptide" evidence="1">
    <location>
        <begin position="1"/>
        <end position="20"/>
    </location>
</feature>
<feature type="chain" id="PRO_5046350679" evidence="1">
    <location>
        <begin position="21"/>
        <end position="210"/>
    </location>
</feature>
<reference evidence="2 3" key="1">
    <citation type="submission" date="2022-07" db="EMBL/GenBank/DDBJ databases">
        <title>Genome Analysis of Selected Gammaproteobacteria from Nigerian Food snails.</title>
        <authorList>
            <person name="Okafor A.C."/>
        </authorList>
    </citation>
    <scope>NUCLEOTIDE SEQUENCE [LARGE SCALE GENOMIC DNA]</scope>
    <source>
        <strain evidence="2 3">Awg 2</strain>
    </source>
</reference>
<comment type="caution">
    <text evidence="2">The sequence shown here is derived from an EMBL/GenBank/DDBJ whole genome shotgun (WGS) entry which is preliminary data.</text>
</comment>
<accession>A0ABT4YBV5</accession>
<dbReference type="Pfam" id="PF06551">
    <property type="entry name" value="DUF1120"/>
    <property type="match status" value="1"/>
</dbReference>
<gene>
    <name evidence="2" type="ORF">NNO07_24730</name>
</gene>
<organism evidence="2 3">
    <name type="scientific">Metapseudomonas resinovorans</name>
    <name type="common">Pseudomonas resinovorans</name>
    <dbReference type="NCBI Taxonomy" id="53412"/>
    <lineage>
        <taxon>Bacteria</taxon>
        <taxon>Pseudomonadati</taxon>
        <taxon>Pseudomonadota</taxon>
        <taxon>Gammaproteobacteria</taxon>
        <taxon>Pseudomonadales</taxon>
        <taxon>Pseudomonadaceae</taxon>
        <taxon>Metapseudomonas</taxon>
    </lineage>
</organism>
<dbReference type="Proteomes" id="UP001211689">
    <property type="component" value="Unassembled WGS sequence"/>
</dbReference>
<dbReference type="EMBL" id="JANEWF010000043">
    <property type="protein sequence ID" value="MDA8486284.1"/>
    <property type="molecule type" value="Genomic_DNA"/>
</dbReference>
<evidence type="ECO:0000313" key="2">
    <source>
        <dbReference type="EMBL" id="MDA8486284.1"/>
    </source>
</evidence>
<protein>
    <submittedName>
        <fullName evidence="2">DUF1120 domain-containing protein</fullName>
    </submittedName>
</protein>
<name>A0ABT4YBV5_METRE</name>